<reference evidence="1" key="1">
    <citation type="submission" date="2016-07" db="EMBL/GenBank/DDBJ databases">
        <title>De novo transcriptome assembly of four accessions of the metal hyperaccumulator plant Noccaea caerulescens.</title>
        <authorList>
            <person name="Blande D."/>
            <person name="Halimaa P."/>
            <person name="Tervahauta A.I."/>
            <person name="Aarts M.G."/>
            <person name="Karenlampi S.O."/>
        </authorList>
    </citation>
    <scope>NUCLEOTIDE SEQUENCE</scope>
</reference>
<accession>A0A1J3K361</accession>
<evidence type="ECO:0000313" key="1">
    <source>
        <dbReference type="EMBL" id="JAU99070.1"/>
    </source>
</evidence>
<dbReference type="AlphaFoldDB" id="A0A1J3K361"/>
<sequence length="116" mass="13014">MDGHAPVEKRQTKLSSTQVFPYVGNSTVKRIIAGVIPSVAAYDPFAEVEESKVQSLEDFIEPVGSQPDGTWNTNVEFYKILVTPREEWATDSYGWLGALQEKKVLVAPEKRYLIIL</sequence>
<dbReference type="EMBL" id="GEVM01006868">
    <property type="protein sequence ID" value="JAU99070.1"/>
    <property type="molecule type" value="Transcribed_RNA"/>
</dbReference>
<proteinExistence type="predicted"/>
<name>A0A1J3K361_NOCCA</name>
<gene>
    <name evidence="1" type="ORF">MP_TR3580_c1_g1_i1_g.9778</name>
</gene>
<organism evidence="1">
    <name type="scientific">Noccaea caerulescens</name>
    <name type="common">Alpine penny-cress</name>
    <name type="synonym">Thlaspi caerulescens</name>
    <dbReference type="NCBI Taxonomy" id="107243"/>
    <lineage>
        <taxon>Eukaryota</taxon>
        <taxon>Viridiplantae</taxon>
        <taxon>Streptophyta</taxon>
        <taxon>Embryophyta</taxon>
        <taxon>Tracheophyta</taxon>
        <taxon>Spermatophyta</taxon>
        <taxon>Magnoliopsida</taxon>
        <taxon>eudicotyledons</taxon>
        <taxon>Gunneridae</taxon>
        <taxon>Pentapetalae</taxon>
        <taxon>rosids</taxon>
        <taxon>malvids</taxon>
        <taxon>Brassicales</taxon>
        <taxon>Brassicaceae</taxon>
        <taxon>Coluteocarpeae</taxon>
        <taxon>Noccaea</taxon>
    </lineage>
</organism>
<protein>
    <submittedName>
        <fullName evidence="1">Uncharacterized protein</fullName>
    </submittedName>
</protein>